<name>A0A6B0VJ76_9EURY</name>
<dbReference type="OrthoDB" id="191533at2157"/>
<dbReference type="EMBL" id="WUYX01000022">
    <property type="protein sequence ID" value="MXV61588.1"/>
    <property type="molecule type" value="Genomic_DNA"/>
</dbReference>
<dbReference type="GO" id="GO:0003677">
    <property type="term" value="F:DNA binding"/>
    <property type="evidence" value="ECO:0007669"/>
    <property type="project" value="InterPro"/>
</dbReference>
<dbReference type="AlphaFoldDB" id="A0A6B0VJ76"/>
<sequence>MPLTKLETALTNVYPQDLEKLAADLLAERGYDVDPTGTKGTDGGVDALLCDGDRNGILHVARTRSDRIRGKVTDDALKAADHDRKYDFFVFVTTADPSGSLRRRLEVELQEEYGWKVTIWAREQLRNALMANHQHLAREHLNVEPNVEDKEYQDDVLALRNKRLDSVPHKVRY</sequence>
<reference evidence="2 3" key="1">
    <citation type="submission" date="2020-01" db="EMBL/GenBank/DDBJ databases">
        <title>Natronorubrum sp. JWXQ-INN 674 isolated from Inner Mongolia Autonomous Region of China.</title>
        <authorList>
            <person name="Xue Q."/>
        </authorList>
    </citation>
    <scope>NUCLEOTIDE SEQUENCE [LARGE SCALE GENOMIC DNA]</scope>
    <source>
        <strain evidence="2 3">JWXQ-INN-674</strain>
    </source>
</reference>
<dbReference type="InterPro" id="IPR007560">
    <property type="entry name" value="Restrct_endonuc_IV_Mrr"/>
</dbReference>
<comment type="caution">
    <text evidence="2">The sequence shown here is derived from an EMBL/GenBank/DDBJ whole genome shotgun (WGS) entry which is preliminary data.</text>
</comment>
<protein>
    <recommendedName>
        <fullName evidence="1">Restriction endonuclease type IV Mrr domain-containing protein</fullName>
    </recommendedName>
</protein>
<evidence type="ECO:0000313" key="3">
    <source>
        <dbReference type="Proteomes" id="UP000434101"/>
    </source>
</evidence>
<accession>A0A6B0VJ76</accession>
<dbReference type="GO" id="GO:0004519">
    <property type="term" value="F:endonuclease activity"/>
    <property type="evidence" value="ECO:0007669"/>
    <property type="project" value="InterPro"/>
</dbReference>
<organism evidence="2 3">
    <name type="scientific">Natronorubrum halalkaliphilum</name>
    <dbReference type="NCBI Taxonomy" id="2691917"/>
    <lineage>
        <taxon>Archaea</taxon>
        <taxon>Methanobacteriati</taxon>
        <taxon>Methanobacteriota</taxon>
        <taxon>Stenosarchaea group</taxon>
        <taxon>Halobacteria</taxon>
        <taxon>Halobacteriales</taxon>
        <taxon>Natrialbaceae</taxon>
        <taxon>Natronorubrum</taxon>
    </lineage>
</organism>
<dbReference type="Proteomes" id="UP000434101">
    <property type="component" value="Unassembled WGS sequence"/>
</dbReference>
<dbReference type="GO" id="GO:0009307">
    <property type="term" value="P:DNA restriction-modification system"/>
    <property type="evidence" value="ECO:0007669"/>
    <property type="project" value="InterPro"/>
</dbReference>
<evidence type="ECO:0000259" key="1">
    <source>
        <dbReference type="Pfam" id="PF04471"/>
    </source>
</evidence>
<feature type="domain" description="Restriction endonuclease type IV Mrr" evidence="1">
    <location>
        <begin position="12"/>
        <end position="100"/>
    </location>
</feature>
<keyword evidence="3" id="KW-1185">Reference proteome</keyword>
<dbReference type="Pfam" id="PF04471">
    <property type="entry name" value="Mrr_cat"/>
    <property type="match status" value="1"/>
</dbReference>
<gene>
    <name evidence="2" type="ORF">GS429_05815</name>
</gene>
<evidence type="ECO:0000313" key="2">
    <source>
        <dbReference type="EMBL" id="MXV61588.1"/>
    </source>
</evidence>
<proteinExistence type="predicted"/>